<name>A0ABY6NWY7_9NOCA</name>
<dbReference type="Proteomes" id="UP001164965">
    <property type="component" value="Chromosome"/>
</dbReference>
<proteinExistence type="predicted"/>
<keyword evidence="3" id="KW-1185">Reference proteome</keyword>
<evidence type="ECO:0000256" key="1">
    <source>
        <dbReference type="SAM" id="MobiDB-lite"/>
    </source>
</evidence>
<feature type="region of interest" description="Disordered" evidence="1">
    <location>
        <begin position="1"/>
        <end position="31"/>
    </location>
</feature>
<dbReference type="EMBL" id="CP110615">
    <property type="protein sequence ID" value="UZJ23897.1"/>
    <property type="molecule type" value="Genomic_DNA"/>
</dbReference>
<evidence type="ECO:0000313" key="3">
    <source>
        <dbReference type="Proteomes" id="UP001164965"/>
    </source>
</evidence>
<protein>
    <recommendedName>
        <fullName evidence="4">ATP-grasp target RiPP</fullName>
    </recommendedName>
</protein>
<organism evidence="2 3">
    <name type="scientific">Rhodococcus antarcticus</name>
    <dbReference type="NCBI Taxonomy" id="2987751"/>
    <lineage>
        <taxon>Bacteria</taxon>
        <taxon>Bacillati</taxon>
        <taxon>Actinomycetota</taxon>
        <taxon>Actinomycetes</taxon>
        <taxon>Mycobacteriales</taxon>
        <taxon>Nocardiaceae</taxon>
        <taxon>Rhodococcus</taxon>
    </lineage>
</organism>
<dbReference type="RefSeq" id="WP_265382005.1">
    <property type="nucleotide sequence ID" value="NZ_CP110615.1"/>
</dbReference>
<evidence type="ECO:0000313" key="2">
    <source>
        <dbReference type="EMBL" id="UZJ23897.1"/>
    </source>
</evidence>
<accession>A0ABY6NWY7</accession>
<evidence type="ECO:0008006" key="4">
    <source>
        <dbReference type="Google" id="ProtNLM"/>
    </source>
</evidence>
<reference evidence="2" key="1">
    <citation type="submission" date="2022-10" db="EMBL/GenBank/DDBJ databases">
        <title>Rhodococcus sp.75.</title>
        <authorList>
            <person name="Sun M."/>
        </authorList>
    </citation>
    <scope>NUCLEOTIDE SEQUENCE</scope>
    <source>
        <strain evidence="2">75</strain>
    </source>
</reference>
<sequence>MDEAWFTPTEHAESILGGSHRPNTGSWPDVEPLFTHEVAGGGRDEEIE</sequence>
<gene>
    <name evidence="2" type="ORF">RHODO2019_11930</name>
</gene>